<dbReference type="Gene3D" id="3.30.420.10">
    <property type="entry name" value="Ribonuclease H-like superfamily/Ribonuclease H"/>
    <property type="match status" value="1"/>
</dbReference>
<dbReference type="InterPro" id="IPR002298">
    <property type="entry name" value="DNA_polymerase_A"/>
</dbReference>
<sequence>MSATMPNVAAVADWLQAALYQTDFRPVPLEEYIKVGNTIFNKKMEVVRKLSKTADRGGKDPDHIVELCNEVVQEGHSVLFFCSSRKACESTARHISKYLKKIAFTSREGVCEYGDVSSVLEALRRCPAGLDPVLEETLPSGVGYHHAGLTVEEREIVETCYRKGLVRVLTATSTLAAGVNLPARRVIFRQPRIGRDLIDGTRYRQMAGRAGRTGIDTKGESILICKSEEVKKIASILNDSCPPLQSCLSEDKNGMTHAILEVMAGGIVQTANDIHRYVRCTLLNSTKPFEDVVKSAQDSLRWLCHRKFLEWNEETRVYSTTPLGRAAFGSSLSPEESLVVLDDLSRAREGFVLASDLHMVYLVTPINVDIEPDWELYYERFMELSALDQSVGSRVGVVEPFLMRMAHGAPVHLSDRLRGNKKLIHGTLKIRTSSGDQSKFSDDQAFRVCKRFFVALMLSRLVQEVPVVDVCEAFKVARGMIQALQENAGRFASMVSTFCERLGWQDLEGLVAKFQNRVSFGVRAEIAELTTIPYVKGSRARALYKAGLRTALSIAEASVSELAKALFEYSSWAAQEASSSRHMQLGIAKKIKNGARKIVLDQAEEARVAAFSAYKTLGIQVPQFPQNILSSVVENSSSKDSSRESTIERSKSCFGDLERKKDVQVAPNMTAEFRNKTSEDSPLAVVDALPKKLDIASGSTEVSLARFTLNNHGHNVTKKVEELKNFGKIDRVGWMVNGSLDHEHEPKGIPSELGCNSGHTSDKGPVSSGNVPGGFDSFLDQWEATREFYFDVHFTKTSGLNSTIPFEIHGMAVCWEGSTVYYVNLYKELVSSSKKLSETRDSVCGIADDAIERAPNYMWNVFKQRWNRIVKIMEQRDVRIVMWNLKVQIQALKYPAISLQRFTGLTFEEKDQSGFELLDNSYILLPPISAHGSIDMCVVTWILWPDEESISTPNLEKVVKKRLSSEAAAAATRDGRWRNQMRRAAHNGCCRRVAQIRALYSVLWKLLVSEDLVGAFVSIENPLVKVLAYMELWGIGVDMEACLRARHVLGKKLRELQNEAYGLAGITFSLYTSADIAFVLYKHLKLPIPEGYNKGKEHPSTDKHCLDLLRNQHPIIPVIKEHRTLAKLLNSTLGSLCSRSKLCVKSQKYIIQGRWLQTSTATGRLSMEEPNLQCVEHEVSFTIHHPMDTSKTGSSSIDRFEINARDFFTPTEDNWLIVTADYSQIELRLMAHFSKDPILIELLSKPDGDVFNMLAAKWIGKPESSITSSERDQTKRLVYGILYGMGAKSLAAQLDCSSDEAQEKIHNFKKSFPGVSDWLHEAVLSCYHTGYVQTLKGRKRYLTKIKFGSNKEKAKAQRQAVNSICQGSAADIIKVAMINIYNVVVDRCDTPNTSTEFAAEFSMLKGRCRILLQVHDELVLEADPSVVREAGKLLQVCMESAVMLLVPLRVKLKVGKTWGSLEPFQLDAS</sequence>
<name>A0AAV9CQ26_ACOCL</name>
<dbReference type="SUPFAM" id="SSF53098">
    <property type="entry name" value="Ribonuclease H-like"/>
    <property type="match status" value="1"/>
</dbReference>
<dbReference type="PANTHER" id="PTHR10133:SF62">
    <property type="entry name" value="DNA POLYMERASE THETA"/>
    <property type="match status" value="1"/>
</dbReference>
<dbReference type="Pfam" id="PF00271">
    <property type="entry name" value="Helicase_C"/>
    <property type="match status" value="1"/>
</dbReference>
<proteinExistence type="predicted"/>
<organism evidence="3 4">
    <name type="scientific">Acorus calamus</name>
    <name type="common">Sweet flag</name>
    <dbReference type="NCBI Taxonomy" id="4465"/>
    <lineage>
        <taxon>Eukaryota</taxon>
        <taxon>Viridiplantae</taxon>
        <taxon>Streptophyta</taxon>
        <taxon>Embryophyta</taxon>
        <taxon>Tracheophyta</taxon>
        <taxon>Spermatophyta</taxon>
        <taxon>Magnoliopsida</taxon>
        <taxon>Liliopsida</taxon>
        <taxon>Acoraceae</taxon>
        <taxon>Acorus</taxon>
    </lineage>
</organism>
<gene>
    <name evidence="3" type="ORF">QJS10_CPB18g01193</name>
</gene>
<dbReference type="InterPro" id="IPR012337">
    <property type="entry name" value="RNaseH-like_sf"/>
</dbReference>
<dbReference type="CDD" id="cd18795">
    <property type="entry name" value="SF2_C_Ski2"/>
    <property type="match status" value="1"/>
</dbReference>
<dbReference type="CDD" id="cd08638">
    <property type="entry name" value="DNA_pol_A_theta"/>
    <property type="match status" value="1"/>
</dbReference>
<dbReference type="Gene3D" id="1.10.150.20">
    <property type="entry name" value="5' to 3' exonuclease, C-terminal subdomain"/>
    <property type="match status" value="1"/>
</dbReference>
<dbReference type="Gene3D" id="3.30.70.370">
    <property type="match status" value="1"/>
</dbReference>
<dbReference type="InterPro" id="IPR001098">
    <property type="entry name" value="DNA-dir_DNA_pol_A_palm_dom"/>
</dbReference>
<dbReference type="PRINTS" id="PR00868">
    <property type="entry name" value="DNAPOLI"/>
</dbReference>
<dbReference type="Pfam" id="PF25453">
    <property type="entry name" value="DUF7898"/>
    <property type="match status" value="1"/>
</dbReference>
<dbReference type="Pfam" id="PF21099">
    <property type="entry name" value="POLQ_helical"/>
    <property type="match status" value="1"/>
</dbReference>
<protein>
    <recommendedName>
        <fullName evidence="2">Helicase C-terminal domain-containing protein</fullName>
    </recommendedName>
</protein>
<dbReference type="FunFam" id="1.10.150.20:FF:000002">
    <property type="entry name" value="DNA polymerase I"/>
    <property type="match status" value="1"/>
</dbReference>
<dbReference type="FunFam" id="3.40.50.300:FF:001000">
    <property type="entry name" value="Helicase and polymerase-containing protein TEBICHI"/>
    <property type="match status" value="1"/>
</dbReference>
<dbReference type="GO" id="GO:0006261">
    <property type="term" value="P:DNA-templated DNA replication"/>
    <property type="evidence" value="ECO:0007669"/>
    <property type="project" value="InterPro"/>
</dbReference>
<dbReference type="Gene3D" id="1.10.3380.20">
    <property type="match status" value="1"/>
</dbReference>
<dbReference type="SMART" id="SM00490">
    <property type="entry name" value="HELICc"/>
    <property type="match status" value="1"/>
</dbReference>
<dbReference type="InterPro" id="IPR043502">
    <property type="entry name" value="DNA/RNA_pol_sf"/>
</dbReference>
<dbReference type="FunFam" id="1.20.1060.10:FF:000003">
    <property type="entry name" value="Helicase and polymerase-containing protein TEBICHI"/>
    <property type="match status" value="1"/>
</dbReference>
<comment type="caution">
    <text evidence="3">The sequence shown here is derived from an EMBL/GenBank/DDBJ whole genome shotgun (WGS) entry which is preliminary data.</text>
</comment>
<feature type="domain" description="Helicase C-terminal" evidence="2">
    <location>
        <begin position="63"/>
        <end position="255"/>
    </location>
</feature>
<dbReference type="GO" id="GO:0003887">
    <property type="term" value="F:DNA-directed DNA polymerase activity"/>
    <property type="evidence" value="ECO:0007669"/>
    <property type="project" value="InterPro"/>
</dbReference>
<evidence type="ECO:0000256" key="1">
    <source>
        <dbReference type="SAM" id="MobiDB-lite"/>
    </source>
</evidence>
<dbReference type="SUPFAM" id="SSF52540">
    <property type="entry name" value="P-loop containing nucleoside triphosphate hydrolases"/>
    <property type="match status" value="1"/>
</dbReference>
<dbReference type="FunFam" id="1.10.3380.20:FF:000003">
    <property type="entry name" value="Helicase and polymerase-containing protein TEBICHI"/>
    <property type="match status" value="1"/>
</dbReference>
<dbReference type="PANTHER" id="PTHR10133">
    <property type="entry name" value="DNA POLYMERASE I"/>
    <property type="match status" value="1"/>
</dbReference>
<accession>A0AAV9CQ26</accession>
<dbReference type="InterPro" id="IPR048960">
    <property type="entry name" value="POLQ-like_helical"/>
</dbReference>
<dbReference type="InterPro" id="IPR036397">
    <property type="entry name" value="RNaseH_sf"/>
</dbReference>
<dbReference type="InterPro" id="IPR057220">
    <property type="entry name" value="DUF7898"/>
</dbReference>
<dbReference type="Gene3D" id="1.20.1060.10">
    <property type="entry name" value="Taq DNA Polymerase, Chain T, domain 4"/>
    <property type="match status" value="1"/>
</dbReference>
<dbReference type="Pfam" id="PF00476">
    <property type="entry name" value="DNA_pol_A"/>
    <property type="match status" value="1"/>
</dbReference>
<dbReference type="Proteomes" id="UP001180020">
    <property type="component" value="Unassembled WGS sequence"/>
</dbReference>
<dbReference type="GO" id="GO:0006302">
    <property type="term" value="P:double-strand break repair"/>
    <property type="evidence" value="ECO:0007669"/>
    <property type="project" value="TreeGrafter"/>
</dbReference>
<dbReference type="PROSITE" id="PS51194">
    <property type="entry name" value="HELICASE_CTER"/>
    <property type="match status" value="1"/>
</dbReference>
<dbReference type="InterPro" id="IPR027417">
    <property type="entry name" value="P-loop_NTPase"/>
</dbReference>
<evidence type="ECO:0000313" key="3">
    <source>
        <dbReference type="EMBL" id="KAK1290273.1"/>
    </source>
</evidence>
<keyword evidence="4" id="KW-1185">Reference proteome</keyword>
<dbReference type="SUPFAM" id="SSF158702">
    <property type="entry name" value="Sec63 N-terminal domain-like"/>
    <property type="match status" value="1"/>
</dbReference>
<dbReference type="GO" id="GO:0003677">
    <property type="term" value="F:DNA binding"/>
    <property type="evidence" value="ECO:0007669"/>
    <property type="project" value="InterPro"/>
</dbReference>
<evidence type="ECO:0000313" key="4">
    <source>
        <dbReference type="Proteomes" id="UP001180020"/>
    </source>
</evidence>
<evidence type="ECO:0000259" key="2">
    <source>
        <dbReference type="PROSITE" id="PS51194"/>
    </source>
</evidence>
<dbReference type="SMART" id="SM00482">
    <property type="entry name" value="POLAc"/>
    <property type="match status" value="1"/>
</dbReference>
<dbReference type="InterPro" id="IPR046931">
    <property type="entry name" value="HTH_61"/>
</dbReference>
<dbReference type="EMBL" id="JAUJYO010000018">
    <property type="protein sequence ID" value="KAK1290273.1"/>
    <property type="molecule type" value="Genomic_DNA"/>
</dbReference>
<dbReference type="SUPFAM" id="SSF56672">
    <property type="entry name" value="DNA/RNA polymerases"/>
    <property type="match status" value="1"/>
</dbReference>
<reference evidence="3" key="1">
    <citation type="journal article" date="2023" name="Nat. Commun.">
        <title>Diploid and tetraploid genomes of Acorus and the evolution of monocots.</title>
        <authorList>
            <person name="Ma L."/>
            <person name="Liu K.W."/>
            <person name="Li Z."/>
            <person name="Hsiao Y.Y."/>
            <person name="Qi Y."/>
            <person name="Fu T."/>
            <person name="Tang G.D."/>
            <person name="Zhang D."/>
            <person name="Sun W.H."/>
            <person name="Liu D.K."/>
            <person name="Li Y."/>
            <person name="Chen G.Z."/>
            <person name="Liu X.D."/>
            <person name="Liao X.Y."/>
            <person name="Jiang Y.T."/>
            <person name="Yu X."/>
            <person name="Hao Y."/>
            <person name="Huang J."/>
            <person name="Zhao X.W."/>
            <person name="Ke S."/>
            <person name="Chen Y.Y."/>
            <person name="Wu W.L."/>
            <person name="Hsu J.L."/>
            <person name="Lin Y.F."/>
            <person name="Huang M.D."/>
            <person name="Li C.Y."/>
            <person name="Huang L."/>
            <person name="Wang Z.W."/>
            <person name="Zhao X."/>
            <person name="Zhong W.Y."/>
            <person name="Peng D.H."/>
            <person name="Ahmad S."/>
            <person name="Lan S."/>
            <person name="Zhang J.S."/>
            <person name="Tsai W.C."/>
            <person name="Van de Peer Y."/>
            <person name="Liu Z.J."/>
        </authorList>
    </citation>
    <scope>NUCLEOTIDE SEQUENCE</scope>
    <source>
        <strain evidence="3">CP</strain>
    </source>
</reference>
<dbReference type="Pfam" id="PF20470">
    <property type="entry name" value="HTH_61"/>
    <property type="match status" value="1"/>
</dbReference>
<dbReference type="Gene3D" id="3.40.50.300">
    <property type="entry name" value="P-loop containing nucleotide triphosphate hydrolases"/>
    <property type="match status" value="1"/>
</dbReference>
<reference evidence="3" key="2">
    <citation type="submission" date="2023-06" db="EMBL/GenBank/DDBJ databases">
        <authorList>
            <person name="Ma L."/>
            <person name="Liu K.-W."/>
            <person name="Li Z."/>
            <person name="Hsiao Y.-Y."/>
            <person name="Qi Y."/>
            <person name="Fu T."/>
            <person name="Tang G."/>
            <person name="Zhang D."/>
            <person name="Sun W.-H."/>
            <person name="Liu D.-K."/>
            <person name="Li Y."/>
            <person name="Chen G.-Z."/>
            <person name="Liu X.-D."/>
            <person name="Liao X.-Y."/>
            <person name="Jiang Y.-T."/>
            <person name="Yu X."/>
            <person name="Hao Y."/>
            <person name="Huang J."/>
            <person name="Zhao X.-W."/>
            <person name="Ke S."/>
            <person name="Chen Y.-Y."/>
            <person name="Wu W.-L."/>
            <person name="Hsu J.-L."/>
            <person name="Lin Y.-F."/>
            <person name="Huang M.-D."/>
            <person name="Li C.-Y."/>
            <person name="Huang L."/>
            <person name="Wang Z.-W."/>
            <person name="Zhao X."/>
            <person name="Zhong W.-Y."/>
            <person name="Peng D.-H."/>
            <person name="Ahmad S."/>
            <person name="Lan S."/>
            <person name="Zhang J.-S."/>
            <person name="Tsai W.-C."/>
            <person name="Van De Peer Y."/>
            <person name="Liu Z.-J."/>
        </authorList>
    </citation>
    <scope>NUCLEOTIDE SEQUENCE</scope>
    <source>
        <strain evidence="3">CP</strain>
        <tissue evidence="3">Leaves</tissue>
    </source>
</reference>
<dbReference type="InterPro" id="IPR001650">
    <property type="entry name" value="Helicase_C-like"/>
</dbReference>
<feature type="region of interest" description="Disordered" evidence="1">
    <location>
        <begin position="745"/>
        <end position="768"/>
    </location>
</feature>